<comment type="function">
    <text evidence="1 9">May be involved in recombinational repair of damaged DNA.</text>
</comment>
<name>A0AB39KSY0_9CAUL</name>
<organism evidence="12">
    <name type="scientific">Caulobacter sp. 73W</name>
    <dbReference type="NCBI Taxonomy" id="3161137"/>
    <lineage>
        <taxon>Bacteria</taxon>
        <taxon>Pseudomonadati</taxon>
        <taxon>Pseudomonadota</taxon>
        <taxon>Alphaproteobacteria</taxon>
        <taxon>Caulobacterales</taxon>
        <taxon>Caulobacteraceae</taxon>
        <taxon>Caulobacter</taxon>
    </lineage>
</organism>
<evidence type="ECO:0000256" key="9">
    <source>
        <dbReference type="PIRNR" id="PIRNR003128"/>
    </source>
</evidence>
<dbReference type="PIRSF" id="PIRSF003128">
    <property type="entry name" value="RecN"/>
    <property type="match status" value="1"/>
</dbReference>
<dbReference type="NCBIfam" id="TIGR00634">
    <property type="entry name" value="recN"/>
    <property type="match status" value="1"/>
</dbReference>
<proteinExistence type="inferred from homology"/>
<keyword evidence="6" id="KW-0067">ATP-binding</keyword>
<feature type="domain" description="RecF/RecN/SMC N-terminal" evidence="11">
    <location>
        <begin position="16"/>
        <end position="519"/>
    </location>
</feature>
<dbReference type="AlphaFoldDB" id="A0AB39KSY0"/>
<gene>
    <name evidence="12" type="primary">recN</name>
    <name evidence="12" type="ORF">ABOZ73_17380</name>
</gene>
<evidence type="ECO:0000313" key="12">
    <source>
        <dbReference type="EMBL" id="XDO96518.1"/>
    </source>
</evidence>
<dbReference type="GO" id="GO:0043590">
    <property type="term" value="C:bacterial nucleoid"/>
    <property type="evidence" value="ECO:0007669"/>
    <property type="project" value="TreeGrafter"/>
</dbReference>
<dbReference type="GO" id="GO:0006281">
    <property type="term" value="P:DNA repair"/>
    <property type="evidence" value="ECO:0007669"/>
    <property type="project" value="UniProtKB-KW"/>
</dbReference>
<feature type="coiled-coil region" evidence="10">
    <location>
        <begin position="166"/>
        <end position="200"/>
    </location>
</feature>
<dbReference type="GO" id="GO:0005524">
    <property type="term" value="F:ATP binding"/>
    <property type="evidence" value="ECO:0007669"/>
    <property type="project" value="UniProtKB-KW"/>
</dbReference>
<evidence type="ECO:0000256" key="4">
    <source>
        <dbReference type="ARBA" id="ARBA00022741"/>
    </source>
</evidence>
<dbReference type="Gene3D" id="3.40.50.300">
    <property type="entry name" value="P-loop containing nucleotide triphosphate hydrolases"/>
    <property type="match status" value="2"/>
</dbReference>
<dbReference type="Pfam" id="PF02463">
    <property type="entry name" value="SMC_N"/>
    <property type="match status" value="1"/>
</dbReference>
<dbReference type="InterPro" id="IPR003395">
    <property type="entry name" value="RecF/RecN/SMC_N"/>
</dbReference>
<reference evidence="12" key="1">
    <citation type="submission" date="2024-06" db="EMBL/GenBank/DDBJ databases">
        <title>Caulobacter inopinatus, sp. nov.</title>
        <authorList>
            <person name="Donachie S.P."/>
        </authorList>
    </citation>
    <scope>NUCLEOTIDE SEQUENCE</scope>
    <source>
        <strain evidence="12">73W</strain>
    </source>
</reference>
<evidence type="ECO:0000256" key="5">
    <source>
        <dbReference type="ARBA" id="ARBA00022763"/>
    </source>
</evidence>
<dbReference type="FunFam" id="3.40.50.300:FF:000319">
    <property type="entry name" value="DNA repair protein RecN"/>
    <property type="match status" value="1"/>
</dbReference>
<accession>A0AB39KSY0</accession>
<dbReference type="RefSeq" id="WP_369059360.1">
    <property type="nucleotide sequence ID" value="NZ_CP158375.1"/>
</dbReference>
<keyword evidence="4" id="KW-0547">Nucleotide-binding</keyword>
<dbReference type="GO" id="GO:0006310">
    <property type="term" value="P:DNA recombination"/>
    <property type="evidence" value="ECO:0007669"/>
    <property type="project" value="InterPro"/>
</dbReference>
<dbReference type="SUPFAM" id="SSF52540">
    <property type="entry name" value="P-loop containing nucleoside triphosphate hydrolases"/>
    <property type="match status" value="2"/>
</dbReference>
<evidence type="ECO:0000256" key="1">
    <source>
        <dbReference type="ARBA" id="ARBA00003618"/>
    </source>
</evidence>
<evidence type="ECO:0000256" key="2">
    <source>
        <dbReference type="ARBA" id="ARBA00009441"/>
    </source>
</evidence>
<evidence type="ECO:0000256" key="7">
    <source>
        <dbReference type="ARBA" id="ARBA00023204"/>
    </source>
</evidence>
<dbReference type="InterPro" id="IPR004604">
    <property type="entry name" value="DNA_recomb/repair_RecN"/>
</dbReference>
<keyword evidence="10" id="KW-0175">Coiled coil</keyword>
<sequence>MLIGLGIRDVVLIESLDLSIGEGLTVLTGETGAGKSIILDSLGLATGMRADAGLVRRGASQASATALFALTPDHPAWAYLDEKGLDYDRGEDLVLRRLLGADGRSRAFVNDQATSVGVLKDLGGMLLEVHGQHETVGLLDSKTHRPLLDAYGAVSVSAVASAWSAWRAAREVLEGLRAQAANAEAEIEELTLRLGELDRLDPREGEETELAEERALLGAAEKALADIASAQEQLSGDGLSNRLAQAFRALERARDRALQAGAAPDGPAVSRLIAACESVDRALVEAQEASAAVDAAADAFDFEPDRLEKTEERLFALRGMARKLNVSVEELPLVRAEYAQRLQSVESVGESLVTAEREAAEAREAYLFAAETLTAERKAAGDRLAAAVEAELVPLKLEKARFRVAVEALGEDKAGPSGMDRITFQVATNPGSPFGEIGAIASGGELARFALSLKAALAGRAEGAQPLMIFDEVDQGVGGAVADAVGLRLRRLAGDAQVMVVTHSPQVAARGHAHWRIAKAGDGEGLRTKVEILSPAAREEETARMLAGAEITEAARAAARALISG</sequence>
<keyword evidence="7 9" id="KW-0234">DNA repair</keyword>
<comment type="similarity">
    <text evidence="2 9">Belongs to the RecN family.</text>
</comment>
<evidence type="ECO:0000256" key="6">
    <source>
        <dbReference type="ARBA" id="ARBA00022840"/>
    </source>
</evidence>
<evidence type="ECO:0000256" key="10">
    <source>
        <dbReference type="SAM" id="Coils"/>
    </source>
</evidence>
<evidence type="ECO:0000256" key="8">
    <source>
        <dbReference type="ARBA" id="ARBA00033408"/>
    </source>
</evidence>
<dbReference type="CDD" id="cd03241">
    <property type="entry name" value="ABC_RecN"/>
    <property type="match status" value="2"/>
</dbReference>
<dbReference type="PANTHER" id="PTHR11059">
    <property type="entry name" value="DNA REPAIR PROTEIN RECN"/>
    <property type="match status" value="1"/>
</dbReference>
<dbReference type="InterPro" id="IPR027417">
    <property type="entry name" value="P-loop_NTPase"/>
</dbReference>
<dbReference type="GO" id="GO:0009432">
    <property type="term" value="P:SOS response"/>
    <property type="evidence" value="ECO:0007669"/>
    <property type="project" value="TreeGrafter"/>
</dbReference>
<evidence type="ECO:0000259" key="11">
    <source>
        <dbReference type="Pfam" id="PF02463"/>
    </source>
</evidence>
<dbReference type="PANTHER" id="PTHR11059:SF0">
    <property type="entry name" value="DNA REPAIR PROTEIN RECN"/>
    <property type="match status" value="1"/>
</dbReference>
<protein>
    <recommendedName>
        <fullName evidence="3 9">DNA repair protein RecN</fullName>
    </recommendedName>
    <alternativeName>
        <fullName evidence="8 9">Recombination protein N</fullName>
    </alternativeName>
</protein>
<dbReference type="EMBL" id="CP158375">
    <property type="protein sequence ID" value="XDO96518.1"/>
    <property type="molecule type" value="Genomic_DNA"/>
</dbReference>
<evidence type="ECO:0000256" key="3">
    <source>
        <dbReference type="ARBA" id="ARBA00021315"/>
    </source>
</evidence>
<keyword evidence="5 9" id="KW-0227">DNA damage</keyword>